<dbReference type="RefSeq" id="WP_375520241.1">
    <property type="nucleotide sequence ID" value="NZ_JBHIRY010000009.1"/>
</dbReference>
<sequence length="913" mass="98517">MEKMYPAVVNSPKTELTELITDTQTEIIVTDASALLQGAGIAVIGNGDAAETITYSSVDGNTLKGCVRGFEGLARSWAAGTRVARNFTAYDHESFRRNIEGLADRMDGDSLQQVILSAGVQILEAVKAAPFSLTGLTGRTLINLIGRDGNCENVNKFSAWQATLVADSTNKSQGSQSLKITTSAGTSGTASTPGFPIKAGSYYIIIAEVKLGSGTSVGPYIGGLSSSKSSGNSTDKSKFTTVWKAYNAAPSAITAYAIVEVLGAVGSIGYIEAIRVYEINAADYKVLDSMTADQVAAKYPYVDSVTPVRNPYAIRYGENLLPSFYEWSAKEGSPILLDDKRVSVTSTDKFIHTVTVMPGQTYTVSANSSAATGRIVVNNSPESTTIAEITGAGVISVTFTVPAGLNAIVVRLLATTTTAITMSNPMLNIGSEAQPFVPREDAMFALQTDLYADPVTGANADSVFVQGGQYFKAKKWQRLVLDGSQNWIWSVSSYTGYKLVQPYLNGNYAVLNNPVNDSGWMVKYDGKLLTRAASGTITSAGDQQIVTGTYNSAIYNAFNLTVSNADSGWGDNYTPTADEIKAYFLGYKMGYIDGSGMFISPYNNTGTKAWKYVQNDPSQGTTNWSLVKAAVDSNTYTPGYTPYELVYQLATPTVEPIVSEGQLTFNEGSNQVEVGTGIVLRERANPIATTSNSYNINNWHTSAKLKYQTRKIVAVYKNSARDFWNIIRFSATNATYGDELASLPAANYDPSAAYSVTYLMLATSPIQPITGTYAGNEKSLLEDLVDSVTQQEIRLAVVENKKAEKDNPAWITPTLLNSWVLYDTNIPVGYYKDSNGIVRMRGFIKSGAVNSVIFRLPSGYRPKNSNMQFVAYSSDGSKQILGRIIVYSNGDVTTYEGNNWLFSLDSVSFLAEQ</sequence>
<accession>A0ABV5C1F5</accession>
<evidence type="ECO:0000313" key="2">
    <source>
        <dbReference type="Proteomes" id="UP001580430"/>
    </source>
</evidence>
<keyword evidence="2" id="KW-1185">Reference proteome</keyword>
<protein>
    <submittedName>
        <fullName evidence="1">Uncharacterized protein</fullName>
    </submittedName>
</protein>
<name>A0ABV5C1F5_9BACL</name>
<gene>
    <name evidence="1" type="ORF">ACE5LO_11920</name>
</gene>
<dbReference type="Proteomes" id="UP001580430">
    <property type="component" value="Unassembled WGS sequence"/>
</dbReference>
<reference evidence="1 2" key="1">
    <citation type="submission" date="2024-09" db="EMBL/GenBank/DDBJ databases">
        <title>Paenibacillus zeirhizospherea sp. nov., isolated from surface of the maize (Zea mays) roots in a horticulture field, Hungary.</title>
        <authorList>
            <person name="Marton D."/>
            <person name="Farkas M."/>
            <person name="Bedics A."/>
            <person name="Toth E."/>
            <person name="Tancsics A."/>
            <person name="Boka K."/>
            <person name="Marati G."/>
            <person name="Kriszt B."/>
            <person name="Cserhati M."/>
        </authorList>
    </citation>
    <scope>NUCLEOTIDE SEQUENCE [LARGE SCALE GENOMIC DNA]</scope>
    <source>
        <strain evidence="1 2">JCM 18446</strain>
    </source>
</reference>
<comment type="caution">
    <text evidence="1">The sequence shown here is derived from an EMBL/GenBank/DDBJ whole genome shotgun (WGS) entry which is preliminary data.</text>
</comment>
<evidence type="ECO:0000313" key="1">
    <source>
        <dbReference type="EMBL" id="MFB5761098.1"/>
    </source>
</evidence>
<proteinExistence type="predicted"/>
<organism evidence="1 2">
    <name type="scientific">Paenibacillus medicaginis</name>
    <dbReference type="NCBI Taxonomy" id="1470560"/>
    <lineage>
        <taxon>Bacteria</taxon>
        <taxon>Bacillati</taxon>
        <taxon>Bacillota</taxon>
        <taxon>Bacilli</taxon>
        <taxon>Bacillales</taxon>
        <taxon>Paenibacillaceae</taxon>
        <taxon>Paenibacillus</taxon>
    </lineage>
</organism>
<dbReference type="EMBL" id="JBHIRY010000009">
    <property type="protein sequence ID" value="MFB5761098.1"/>
    <property type="molecule type" value="Genomic_DNA"/>
</dbReference>